<keyword evidence="1" id="KW-0472">Membrane</keyword>
<dbReference type="BioCyc" id="IAGG583356:GHAH-576-MONOMER"/>
<sequence length="67" mass="7771">MVKTLNIVKKLSLIYIALVILYYLPLINTFTQILMKLTPFALYIYWTILTLICIVVGAKYLDKMLGE</sequence>
<feature type="transmembrane region" description="Helical" evidence="1">
    <location>
        <begin position="40"/>
        <end position="61"/>
    </location>
</feature>
<protein>
    <submittedName>
        <fullName evidence="2">Uncharacterized protein</fullName>
    </submittedName>
</protein>
<organism evidence="2 3">
    <name type="scientific">Ignisphaera aggregans (strain DSM 17230 / JCM 13409 / AQ1.S1)</name>
    <dbReference type="NCBI Taxonomy" id="583356"/>
    <lineage>
        <taxon>Archaea</taxon>
        <taxon>Thermoproteota</taxon>
        <taxon>Thermoprotei</taxon>
        <taxon>Desulfurococcales</taxon>
        <taxon>Desulfurococcaceae</taxon>
        <taxon>Ignisphaera</taxon>
    </lineage>
</organism>
<keyword evidence="1" id="KW-0812">Transmembrane</keyword>
<dbReference type="STRING" id="583356.Igag_0575"/>
<dbReference type="KEGG" id="iag:Igag_0575"/>
<proteinExistence type="predicted"/>
<dbReference type="AlphaFoldDB" id="E0SSD8"/>
<evidence type="ECO:0000313" key="2">
    <source>
        <dbReference type="EMBL" id="ADM27410.1"/>
    </source>
</evidence>
<keyword evidence="1" id="KW-1133">Transmembrane helix</keyword>
<name>E0SSD8_IGNAA</name>
<feature type="transmembrane region" description="Helical" evidence="1">
    <location>
        <begin position="12"/>
        <end position="34"/>
    </location>
</feature>
<dbReference type="Proteomes" id="UP000001304">
    <property type="component" value="Chromosome"/>
</dbReference>
<dbReference type="EMBL" id="CP002098">
    <property type="protein sequence ID" value="ADM27410.1"/>
    <property type="molecule type" value="Genomic_DNA"/>
</dbReference>
<reference evidence="2 3" key="1">
    <citation type="journal article" date="2010" name="Stand. Genomic Sci.">
        <title>Complete genome sequence of Ignisphaera aggregans type strain (AQ1.S1).</title>
        <authorList>
            <person name="Goker M."/>
            <person name="Held B."/>
            <person name="Lapidus A."/>
            <person name="Nolan M."/>
            <person name="Spring S."/>
            <person name="Yasawong M."/>
            <person name="Lucas S."/>
            <person name="Glavina Del Rio T."/>
            <person name="Tice H."/>
            <person name="Cheng J.F."/>
            <person name="Goodwin L."/>
            <person name="Tapia R."/>
            <person name="Pitluck S."/>
            <person name="Liolios K."/>
            <person name="Ivanova N."/>
            <person name="Mavromatis K."/>
            <person name="Mikhailova N."/>
            <person name="Pati A."/>
            <person name="Chen A."/>
            <person name="Palaniappan K."/>
            <person name="Brambilla E."/>
            <person name="Land M."/>
            <person name="Hauser L."/>
            <person name="Chang Y.J."/>
            <person name="Jeffries C.D."/>
            <person name="Brettin T."/>
            <person name="Detter J.C."/>
            <person name="Han C."/>
            <person name="Rohde M."/>
            <person name="Sikorski J."/>
            <person name="Woyke T."/>
            <person name="Bristow J."/>
            <person name="Eisen J.A."/>
            <person name="Markowitz V."/>
            <person name="Hugenholtz P."/>
            <person name="Kyrpides N.C."/>
            <person name="Klenk H.P."/>
        </authorList>
    </citation>
    <scope>NUCLEOTIDE SEQUENCE [LARGE SCALE GENOMIC DNA]</scope>
    <source>
        <strain evidence="3">DSM 17230 / JCM 13409 / AQ1.S1</strain>
    </source>
</reference>
<evidence type="ECO:0000313" key="3">
    <source>
        <dbReference type="Proteomes" id="UP000001304"/>
    </source>
</evidence>
<keyword evidence="3" id="KW-1185">Reference proteome</keyword>
<gene>
    <name evidence="2" type="ordered locus">Igag_0575</name>
</gene>
<dbReference type="HOGENOM" id="CLU_2802168_0_0_2"/>
<accession>E0SSD8</accession>
<evidence type="ECO:0000256" key="1">
    <source>
        <dbReference type="SAM" id="Phobius"/>
    </source>
</evidence>